<evidence type="ECO:0000313" key="7">
    <source>
        <dbReference type="EMBL" id="KAK6589129.1"/>
    </source>
</evidence>
<dbReference type="EMBL" id="JAWDEY010000014">
    <property type="protein sequence ID" value="KAK6589129.1"/>
    <property type="molecule type" value="Genomic_DNA"/>
</dbReference>
<evidence type="ECO:0000256" key="1">
    <source>
        <dbReference type="ARBA" id="ARBA00001961"/>
    </source>
</evidence>
<accession>A0AAV9XYE4</accession>
<keyword evidence="4" id="KW-0560">Oxidoreductase</keyword>
<keyword evidence="3" id="KW-0223">Dioxygenase</keyword>
<proteinExistence type="predicted"/>
<dbReference type="GO" id="GO:0031418">
    <property type="term" value="F:L-ascorbic acid binding"/>
    <property type="evidence" value="ECO:0007669"/>
    <property type="project" value="InterPro"/>
</dbReference>
<dbReference type="InterPro" id="IPR044862">
    <property type="entry name" value="Pro_4_hyd_alph_FE2OG_OXY"/>
</dbReference>
<organism evidence="7 8">
    <name type="scientific">Cryptosporidium xiaoi</name>
    <dbReference type="NCBI Taxonomy" id="659607"/>
    <lineage>
        <taxon>Eukaryota</taxon>
        <taxon>Sar</taxon>
        <taxon>Alveolata</taxon>
        <taxon>Apicomplexa</taxon>
        <taxon>Conoidasida</taxon>
        <taxon>Coccidia</taxon>
        <taxon>Eucoccidiorida</taxon>
        <taxon>Eimeriorina</taxon>
        <taxon>Cryptosporidiidae</taxon>
        <taxon>Cryptosporidium</taxon>
    </lineage>
</organism>
<reference evidence="7 8" key="1">
    <citation type="submission" date="2023-10" db="EMBL/GenBank/DDBJ databases">
        <title>Comparative genomics analysis reveals potential genetic determinants of host preference in Cryptosporidium xiaoi.</title>
        <authorList>
            <person name="Xiao L."/>
            <person name="Li J."/>
        </authorList>
    </citation>
    <scope>NUCLEOTIDE SEQUENCE [LARGE SCALE GENOMIC DNA]</scope>
    <source>
        <strain evidence="7 8">52996</strain>
    </source>
</reference>
<gene>
    <name evidence="7" type="ORF">RS030_223505</name>
</gene>
<name>A0AAV9XYE4_9CRYT</name>
<dbReference type="PANTHER" id="PTHR10869:SF246">
    <property type="entry name" value="TRANSMEMBRANE PROLYL 4-HYDROXYLASE"/>
    <property type="match status" value="1"/>
</dbReference>
<keyword evidence="8" id="KW-1185">Reference proteome</keyword>
<dbReference type="InterPro" id="IPR005123">
    <property type="entry name" value="Oxoglu/Fe-dep_dioxygenase_dom"/>
</dbReference>
<dbReference type="GO" id="GO:0005506">
    <property type="term" value="F:iron ion binding"/>
    <property type="evidence" value="ECO:0007669"/>
    <property type="project" value="InterPro"/>
</dbReference>
<evidence type="ECO:0000256" key="3">
    <source>
        <dbReference type="ARBA" id="ARBA00022964"/>
    </source>
</evidence>
<evidence type="ECO:0000256" key="2">
    <source>
        <dbReference type="ARBA" id="ARBA00022723"/>
    </source>
</evidence>
<keyword evidence="2" id="KW-0479">Metal-binding</keyword>
<sequence>MANYSNYLSMVRDKELVEESKLLPDFVLNTNPIIQVSKVTKKSIPGFPFAEIWDDVFTEEECKAIIDSLEKSGELSFWNPIDKEKKDFRDVDTVESDMSLLSNFMWERIKHLFTHHSFSIREEDDYSELDTVGEWKASGIYERMLFGRYGKGGHFGPHTDGSVCLDANKRTFWTILLYLNTIPEDGGGATSFVDPRQKLEKFHKDEDGRDRTIPENVLYKVQPKAGRIVAFFFTDMHEGEPVSSGYKKYMIRTDILFNRINPILTSENDQKAYKMWLDAQNIAEKGDPGTAVSLFKKAFKLSPELASLLKC</sequence>
<dbReference type="Pfam" id="PF13640">
    <property type="entry name" value="2OG-FeII_Oxy_3"/>
    <property type="match status" value="1"/>
</dbReference>
<evidence type="ECO:0000256" key="4">
    <source>
        <dbReference type="ARBA" id="ARBA00023002"/>
    </source>
</evidence>
<dbReference type="PANTHER" id="PTHR10869">
    <property type="entry name" value="PROLYL 4-HYDROXYLASE ALPHA SUBUNIT"/>
    <property type="match status" value="1"/>
</dbReference>
<dbReference type="AlphaFoldDB" id="A0AAV9XYE4"/>
<dbReference type="GO" id="GO:0004656">
    <property type="term" value="F:procollagen-proline 4-dioxygenase activity"/>
    <property type="evidence" value="ECO:0007669"/>
    <property type="project" value="TreeGrafter"/>
</dbReference>
<dbReference type="PROSITE" id="PS51471">
    <property type="entry name" value="FE2OG_OXY"/>
    <property type="match status" value="1"/>
</dbReference>
<comment type="cofactor">
    <cofactor evidence="1">
        <name>L-ascorbate</name>
        <dbReference type="ChEBI" id="CHEBI:38290"/>
    </cofactor>
</comment>
<evidence type="ECO:0000313" key="8">
    <source>
        <dbReference type="Proteomes" id="UP001311799"/>
    </source>
</evidence>
<dbReference type="InterPro" id="IPR045054">
    <property type="entry name" value="P4HA-like"/>
</dbReference>
<comment type="caution">
    <text evidence="7">The sequence shown here is derived from an EMBL/GenBank/DDBJ whole genome shotgun (WGS) entry which is preliminary data.</text>
</comment>
<dbReference type="Gene3D" id="2.60.120.620">
    <property type="entry name" value="q2cbj1_9rhob like domain"/>
    <property type="match status" value="1"/>
</dbReference>
<evidence type="ECO:0000259" key="6">
    <source>
        <dbReference type="PROSITE" id="PS51471"/>
    </source>
</evidence>
<protein>
    <submittedName>
        <fullName evidence="7">Prolyl 4-hydroxylase alpha subunit</fullName>
    </submittedName>
</protein>
<keyword evidence="5" id="KW-0408">Iron</keyword>
<dbReference type="SMART" id="SM00702">
    <property type="entry name" value="P4Hc"/>
    <property type="match status" value="1"/>
</dbReference>
<dbReference type="Proteomes" id="UP001311799">
    <property type="component" value="Unassembled WGS sequence"/>
</dbReference>
<dbReference type="InterPro" id="IPR006620">
    <property type="entry name" value="Pro_4_hyd_alph"/>
</dbReference>
<dbReference type="GO" id="GO:0005783">
    <property type="term" value="C:endoplasmic reticulum"/>
    <property type="evidence" value="ECO:0007669"/>
    <property type="project" value="TreeGrafter"/>
</dbReference>
<feature type="domain" description="Fe2OG dioxygenase" evidence="6">
    <location>
        <begin position="140"/>
        <end position="262"/>
    </location>
</feature>
<evidence type="ECO:0000256" key="5">
    <source>
        <dbReference type="ARBA" id="ARBA00023004"/>
    </source>
</evidence>